<evidence type="ECO:0000256" key="3">
    <source>
        <dbReference type="ARBA" id="ARBA00022989"/>
    </source>
</evidence>
<feature type="transmembrane region" description="Helical" evidence="5">
    <location>
        <begin position="78"/>
        <end position="96"/>
    </location>
</feature>
<evidence type="ECO:0000313" key="6">
    <source>
        <dbReference type="EMBL" id="VAW82190.1"/>
    </source>
</evidence>
<reference evidence="6" key="1">
    <citation type="submission" date="2018-06" db="EMBL/GenBank/DDBJ databases">
        <authorList>
            <person name="Zhirakovskaya E."/>
        </authorList>
    </citation>
    <scope>NUCLEOTIDE SEQUENCE</scope>
</reference>
<organism evidence="6">
    <name type="scientific">hydrothermal vent metagenome</name>
    <dbReference type="NCBI Taxonomy" id="652676"/>
    <lineage>
        <taxon>unclassified sequences</taxon>
        <taxon>metagenomes</taxon>
        <taxon>ecological metagenomes</taxon>
    </lineage>
</organism>
<keyword evidence="4 5" id="KW-0472">Membrane</keyword>
<feature type="transmembrane region" description="Helical" evidence="5">
    <location>
        <begin position="7"/>
        <end position="31"/>
    </location>
</feature>
<proteinExistence type="predicted"/>
<accession>A0A3B0YZQ3</accession>
<dbReference type="AlphaFoldDB" id="A0A3B0YZQ3"/>
<gene>
    <name evidence="6" type="ORF">MNBD_GAMMA14-1210</name>
</gene>
<evidence type="ECO:0000256" key="4">
    <source>
        <dbReference type="ARBA" id="ARBA00023136"/>
    </source>
</evidence>
<keyword evidence="2 5" id="KW-0812">Transmembrane</keyword>
<sequence>MTLYLGLGAIAGLVAGLLGVGGGLIIVPVLAAMFVRQGIADPVVMHLAIGTSLASIIFTSLSSVWAHHRRQAVRWRDVGRLAPGIVVGAWLGAAIADNLPSAGLRTFFGLFELYVAIQMTFKFKPSPHRDLPGPVGMFGVGSLIGGISSVVGIGGGSFTVPFLSWCNVSMREAVGTSSACGIPIAVAGAAGFVIAGWGETTLPANSLGYVYLPALTGIAAASVLFAPLGARLAHGLPADRLKQVFALLLYVLAAFMLFG</sequence>
<dbReference type="InterPro" id="IPR002781">
    <property type="entry name" value="TM_pro_TauE-like"/>
</dbReference>
<evidence type="ECO:0000256" key="5">
    <source>
        <dbReference type="SAM" id="Phobius"/>
    </source>
</evidence>
<feature type="transmembrane region" description="Helical" evidence="5">
    <location>
        <begin position="173"/>
        <end position="197"/>
    </location>
</feature>
<evidence type="ECO:0000256" key="2">
    <source>
        <dbReference type="ARBA" id="ARBA00022692"/>
    </source>
</evidence>
<evidence type="ECO:0000256" key="1">
    <source>
        <dbReference type="ARBA" id="ARBA00004141"/>
    </source>
</evidence>
<feature type="transmembrane region" description="Helical" evidence="5">
    <location>
        <begin position="43"/>
        <end position="66"/>
    </location>
</feature>
<protein>
    <submittedName>
        <fullName evidence="6">Uncharacterized UPF0721 integral membrane protein</fullName>
    </submittedName>
</protein>
<feature type="transmembrane region" description="Helical" evidence="5">
    <location>
        <begin position="241"/>
        <end position="258"/>
    </location>
</feature>
<feature type="transmembrane region" description="Helical" evidence="5">
    <location>
        <begin position="209"/>
        <end position="229"/>
    </location>
</feature>
<dbReference type="EMBL" id="UOFM01000454">
    <property type="protein sequence ID" value="VAW82190.1"/>
    <property type="molecule type" value="Genomic_DNA"/>
</dbReference>
<keyword evidence="3 5" id="KW-1133">Transmembrane helix</keyword>
<comment type="subcellular location">
    <subcellularLocation>
        <location evidence="1">Membrane</location>
        <topology evidence="1">Multi-pass membrane protein</topology>
    </subcellularLocation>
</comment>
<dbReference type="GO" id="GO:0016020">
    <property type="term" value="C:membrane"/>
    <property type="evidence" value="ECO:0007669"/>
    <property type="project" value="UniProtKB-SubCell"/>
</dbReference>
<name>A0A3B0YZQ3_9ZZZZ</name>
<dbReference type="PANTHER" id="PTHR43483">
    <property type="entry name" value="MEMBRANE TRANSPORTER PROTEIN HI_0806-RELATED"/>
    <property type="match status" value="1"/>
</dbReference>
<dbReference type="Pfam" id="PF01925">
    <property type="entry name" value="TauE"/>
    <property type="match status" value="1"/>
</dbReference>
<dbReference type="PANTHER" id="PTHR43483:SF3">
    <property type="entry name" value="MEMBRANE TRANSPORTER PROTEIN HI_0806-RELATED"/>
    <property type="match status" value="1"/>
</dbReference>